<evidence type="ECO:0000313" key="1">
    <source>
        <dbReference type="EMBL" id="GAA3530574.1"/>
    </source>
</evidence>
<proteinExistence type="predicted"/>
<reference evidence="2" key="1">
    <citation type="journal article" date="2019" name="Int. J. Syst. Evol. Microbiol.">
        <title>The Global Catalogue of Microorganisms (GCM) 10K type strain sequencing project: providing services to taxonomists for standard genome sequencing and annotation.</title>
        <authorList>
            <consortium name="The Broad Institute Genomics Platform"/>
            <consortium name="The Broad Institute Genome Sequencing Center for Infectious Disease"/>
            <person name="Wu L."/>
            <person name="Ma J."/>
        </authorList>
    </citation>
    <scope>NUCLEOTIDE SEQUENCE [LARGE SCALE GENOMIC DNA]</scope>
    <source>
        <strain evidence="2">JCM 17460</strain>
    </source>
</reference>
<keyword evidence="2" id="KW-1185">Reference proteome</keyword>
<protein>
    <recommendedName>
        <fullName evidence="3">SGNH/GDSL hydrolase family protein</fullName>
    </recommendedName>
</protein>
<dbReference type="EMBL" id="BAABBB010000009">
    <property type="protein sequence ID" value="GAA3530574.1"/>
    <property type="molecule type" value="Genomic_DNA"/>
</dbReference>
<accession>A0ABP6VAV6</accession>
<gene>
    <name evidence="1" type="ORF">GCM10022263_18950</name>
</gene>
<organism evidence="1 2">
    <name type="scientific">Nocardioides daeguensis</name>
    <dbReference type="NCBI Taxonomy" id="908359"/>
    <lineage>
        <taxon>Bacteria</taxon>
        <taxon>Bacillati</taxon>
        <taxon>Actinomycetota</taxon>
        <taxon>Actinomycetes</taxon>
        <taxon>Propionibacteriales</taxon>
        <taxon>Nocardioidaceae</taxon>
        <taxon>Nocardioides</taxon>
    </lineage>
</organism>
<evidence type="ECO:0008006" key="3">
    <source>
        <dbReference type="Google" id="ProtNLM"/>
    </source>
</evidence>
<comment type="caution">
    <text evidence="1">The sequence shown here is derived from an EMBL/GenBank/DDBJ whole genome shotgun (WGS) entry which is preliminary data.</text>
</comment>
<name>A0ABP6VAV6_9ACTN</name>
<dbReference type="Proteomes" id="UP001500301">
    <property type="component" value="Unassembled WGS sequence"/>
</dbReference>
<evidence type="ECO:0000313" key="2">
    <source>
        <dbReference type="Proteomes" id="UP001500301"/>
    </source>
</evidence>
<sequence length="342" mass="38382">MPVTTIPHIRCVIVTTVALSSALHRAQGSVRVQRQLSKIRRLRSRMIDVPLRQVEQARRRLETEDVDVLVLGDSSTLCWSLRDTDRTRLPELLGQRLGNVVNLAGPGFGAPIHSEAVRLLTALDRRPKAVVFTLALRTSTATHIVADPITGYHRSLAAMAKVPGAHRKVRYVGRGGAVATDEERDVFLAHPVESRWNGLRTIGWYREQLVGTGMAPWPIELERLRFDYFYGEQLRADSPRLDALTTLARRLEEYGVPAVGVWTRPPMQRGEMHFPGEFEAHVRSHKALQDDALARGSSSIGPMLDIHLEDEDFEDSFNATEHFAYEGRVKYADAIADAVRSR</sequence>